<gene>
    <name evidence="1" type="ORF">PCASD_16119</name>
</gene>
<name>A0A2N5SXX6_9BASI</name>
<dbReference type="EMBL" id="PGCI01000739">
    <property type="protein sequence ID" value="PLW18095.1"/>
    <property type="molecule type" value="Genomic_DNA"/>
</dbReference>
<dbReference type="AlphaFoldDB" id="A0A2N5SXX6"/>
<accession>A0A2N5SXX6</accession>
<sequence length="111" mass="13229">MSSNPRERYESFRRHLQFLSDMDEDAQQEEEQLMALFDDSDDDINPSERAPIFNRIPNKERNSFSGHMRLMADYLDDEAIYSKDDFERRFRVTKGVFFCLCNDLQTKNSTV</sequence>
<proteinExistence type="predicted"/>
<dbReference type="Proteomes" id="UP000235392">
    <property type="component" value="Unassembled WGS sequence"/>
</dbReference>
<comment type="caution">
    <text evidence="1">The sequence shown here is derived from an EMBL/GenBank/DDBJ whole genome shotgun (WGS) entry which is preliminary data.</text>
</comment>
<organism evidence="1 2">
    <name type="scientific">Puccinia coronata f. sp. avenae</name>
    <dbReference type="NCBI Taxonomy" id="200324"/>
    <lineage>
        <taxon>Eukaryota</taxon>
        <taxon>Fungi</taxon>
        <taxon>Dikarya</taxon>
        <taxon>Basidiomycota</taxon>
        <taxon>Pucciniomycotina</taxon>
        <taxon>Pucciniomycetes</taxon>
        <taxon>Pucciniales</taxon>
        <taxon>Pucciniaceae</taxon>
        <taxon>Puccinia</taxon>
    </lineage>
</organism>
<protein>
    <submittedName>
        <fullName evidence="1">Uncharacterized protein</fullName>
    </submittedName>
</protein>
<evidence type="ECO:0000313" key="2">
    <source>
        <dbReference type="Proteomes" id="UP000235392"/>
    </source>
</evidence>
<evidence type="ECO:0000313" key="1">
    <source>
        <dbReference type="EMBL" id="PLW18095.1"/>
    </source>
</evidence>
<reference evidence="1 2" key="1">
    <citation type="submission" date="2017-11" db="EMBL/GenBank/DDBJ databases">
        <title>De novo assembly and phasing of dikaryotic genomes from two isolates of Puccinia coronata f. sp. avenae, the causal agent of oat crown rust.</title>
        <authorList>
            <person name="Miller M.E."/>
            <person name="Zhang Y."/>
            <person name="Omidvar V."/>
            <person name="Sperschneider J."/>
            <person name="Schwessinger B."/>
            <person name="Raley C."/>
            <person name="Palmer J.M."/>
            <person name="Garnica D."/>
            <person name="Upadhyaya N."/>
            <person name="Rathjen J."/>
            <person name="Taylor J.M."/>
            <person name="Park R.F."/>
            <person name="Dodds P.N."/>
            <person name="Hirsch C.D."/>
            <person name="Kianian S.F."/>
            <person name="Figueroa M."/>
        </authorList>
    </citation>
    <scope>NUCLEOTIDE SEQUENCE [LARGE SCALE GENOMIC DNA]</scope>
    <source>
        <strain evidence="1">12SD80</strain>
    </source>
</reference>